<reference evidence="2" key="2">
    <citation type="submission" date="2020-09" db="EMBL/GenBank/DDBJ databases">
        <authorList>
            <person name="Sun Q."/>
            <person name="Zhou Y."/>
        </authorList>
    </citation>
    <scope>NUCLEOTIDE SEQUENCE</scope>
    <source>
        <strain evidence="2">CGMCC 1.15179</strain>
    </source>
</reference>
<dbReference type="Pfam" id="PF01547">
    <property type="entry name" value="SBP_bac_1"/>
    <property type="match status" value="1"/>
</dbReference>
<sequence>MVMKKAMLVFVSLLLAVLQAACSYEASKPADSSTIKVAYRYSGPNTGTEKWLKKVKQTFEERHPGKKVEIIPIQASEGTFFAKLALMMKSADTAPDVVAEDTFMINADAAAGYIEPLTERVKGWDDWDNFNDRVKKGVTTQDGSIYGVPFSTDTRGIWYNKNIFKKAGLPVPWQPENWNDILTAARTIKEKVPGVTPFWSFTGRATGEATAMQTFEMLLYGTDDPLYDEKRDKWVVKSPGILHALRFIDHIYSNGLGPPLSQVLNGTAGNTLAEQSMPEEKVAMALHGSFLSGSWVEGGPAPWPEGTKVYGFAPMPTERGQDPGKISLSGGWALSISAKSKHKDLAWEFIKLATNKENNKYYVLNEGDLTPRDDVAEDPEYQNAPGRNFQQSTEFLEFTDFRPGNEDYPAVSTKIQIAVESVATGKASPEQAMEQYAQSVEALVGPENVMKKE</sequence>
<organism evidence="2 3">
    <name type="scientific">Marinithermofilum abyssi</name>
    <dbReference type="NCBI Taxonomy" id="1571185"/>
    <lineage>
        <taxon>Bacteria</taxon>
        <taxon>Bacillati</taxon>
        <taxon>Bacillota</taxon>
        <taxon>Bacilli</taxon>
        <taxon>Bacillales</taxon>
        <taxon>Thermoactinomycetaceae</taxon>
        <taxon>Marinithermofilum</taxon>
    </lineage>
</organism>
<dbReference type="Gene3D" id="3.40.190.10">
    <property type="entry name" value="Periplasmic binding protein-like II"/>
    <property type="match status" value="2"/>
</dbReference>
<evidence type="ECO:0000313" key="3">
    <source>
        <dbReference type="Proteomes" id="UP000625210"/>
    </source>
</evidence>
<dbReference type="Proteomes" id="UP000625210">
    <property type="component" value="Unassembled WGS sequence"/>
</dbReference>
<dbReference type="PANTHER" id="PTHR43649">
    <property type="entry name" value="ARABINOSE-BINDING PROTEIN-RELATED"/>
    <property type="match status" value="1"/>
</dbReference>
<dbReference type="InterPro" id="IPR006059">
    <property type="entry name" value="SBP"/>
</dbReference>
<evidence type="ECO:0000256" key="1">
    <source>
        <dbReference type="SAM" id="SignalP"/>
    </source>
</evidence>
<dbReference type="InterPro" id="IPR050490">
    <property type="entry name" value="Bact_solute-bd_prot1"/>
</dbReference>
<keyword evidence="1" id="KW-0732">Signal</keyword>
<comment type="caution">
    <text evidence="2">The sequence shown here is derived from an EMBL/GenBank/DDBJ whole genome shotgun (WGS) entry which is preliminary data.</text>
</comment>
<dbReference type="EMBL" id="BMHQ01000005">
    <property type="protein sequence ID" value="GGE15721.1"/>
    <property type="molecule type" value="Genomic_DNA"/>
</dbReference>
<proteinExistence type="predicted"/>
<dbReference type="SUPFAM" id="SSF53850">
    <property type="entry name" value="Periplasmic binding protein-like II"/>
    <property type="match status" value="1"/>
</dbReference>
<accession>A0A8J2Y961</accession>
<feature type="chain" id="PRO_5039233172" evidence="1">
    <location>
        <begin position="21"/>
        <end position="453"/>
    </location>
</feature>
<dbReference type="PANTHER" id="PTHR43649:SF14">
    <property type="entry name" value="BLR3389 PROTEIN"/>
    <property type="match status" value="1"/>
</dbReference>
<gene>
    <name evidence="2" type="ORF">GCM10011571_16710</name>
</gene>
<reference evidence="2" key="1">
    <citation type="journal article" date="2014" name="Int. J. Syst. Evol. Microbiol.">
        <title>Complete genome sequence of Corynebacterium casei LMG S-19264T (=DSM 44701T), isolated from a smear-ripened cheese.</title>
        <authorList>
            <consortium name="US DOE Joint Genome Institute (JGI-PGF)"/>
            <person name="Walter F."/>
            <person name="Albersmeier A."/>
            <person name="Kalinowski J."/>
            <person name="Ruckert C."/>
        </authorList>
    </citation>
    <scope>NUCLEOTIDE SEQUENCE</scope>
    <source>
        <strain evidence="2">CGMCC 1.15179</strain>
    </source>
</reference>
<feature type="signal peptide" evidence="1">
    <location>
        <begin position="1"/>
        <end position="20"/>
    </location>
</feature>
<protein>
    <submittedName>
        <fullName evidence="2">Sugar ABC transporter substrate-binding protein</fullName>
    </submittedName>
</protein>
<name>A0A8J2Y961_9BACL</name>
<evidence type="ECO:0000313" key="2">
    <source>
        <dbReference type="EMBL" id="GGE15721.1"/>
    </source>
</evidence>
<dbReference type="AlphaFoldDB" id="A0A8J2Y961"/>
<keyword evidence="3" id="KW-1185">Reference proteome</keyword>